<dbReference type="GO" id="GO:0003676">
    <property type="term" value="F:nucleic acid binding"/>
    <property type="evidence" value="ECO:0007669"/>
    <property type="project" value="InterPro"/>
</dbReference>
<feature type="compositionally biased region" description="Pro residues" evidence="4">
    <location>
        <begin position="428"/>
        <end position="444"/>
    </location>
</feature>
<keyword evidence="7" id="KW-1185">Reference proteome</keyword>
<evidence type="ECO:0000256" key="2">
    <source>
        <dbReference type="ARBA" id="ARBA00022771"/>
    </source>
</evidence>
<feature type="compositionally biased region" description="Pro residues" evidence="4">
    <location>
        <begin position="315"/>
        <end position="329"/>
    </location>
</feature>
<dbReference type="SUPFAM" id="SSF57667">
    <property type="entry name" value="beta-beta-alpha zinc fingers"/>
    <property type="match status" value="1"/>
</dbReference>
<dbReference type="AlphaFoldDB" id="A0A0D0DME7"/>
<evidence type="ECO:0000256" key="1">
    <source>
        <dbReference type="ARBA" id="ARBA00022723"/>
    </source>
</evidence>
<dbReference type="Pfam" id="PF12171">
    <property type="entry name" value="zf-C2H2_jaz"/>
    <property type="match status" value="1"/>
</dbReference>
<feature type="region of interest" description="Disordered" evidence="4">
    <location>
        <begin position="145"/>
        <end position="168"/>
    </location>
</feature>
<reference evidence="7" key="2">
    <citation type="submission" date="2015-01" db="EMBL/GenBank/DDBJ databases">
        <title>Evolutionary Origins and Diversification of the Mycorrhizal Mutualists.</title>
        <authorList>
            <consortium name="DOE Joint Genome Institute"/>
            <consortium name="Mycorrhizal Genomics Consortium"/>
            <person name="Kohler A."/>
            <person name="Kuo A."/>
            <person name="Nagy L.G."/>
            <person name="Floudas D."/>
            <person name="Copeland A."/>
            <person name="Barry K.W."/>
            <person name="Cichocki N."/>
            <person name="Veneault-Fourrey C."/>
            <person name="LaButti K."/>
            <person name="Lindquist E.A."/>
            <person name="Lipzen A."/>
            <person name="Lundell T."/>
            <person name="Morin E."/>
            <person name="Murat C."/>
            <person name="Riley R."/>
            <person name="Ohm R."/>
            <person name="Sun H."/>
            <person name="Tunlid A."/>
            <person name="Henrissat B."/>
            <person name="Grigoriev I.V."/>
            <person name="Hibbett D.S."/>
            <person name="Martin F."/>
        </authorList>
    </citation>
    <scope>NUCLEOTIDE SEQUENCE [LARGE SCALE GENOMIC DNA]</scope>
    <source>
        <strain evidence="7">Ve08.2h10</strain>
    </source>
</reference>
<dbReference type="InterPro" id="IPR013087">
    <property type="entry name" value="Znf_C2H2_type"/>
</dbReference>
<evidence type="ECO:0000256" key="4">
    <source>
        <dbReference type="SAM" id="MobiDB-lite"/>
    </source>
</evidence>
<dbReference type="PANTHER" id="PTHR47251:SF1">
    <property type="entry name" value="FINGER DOMAIN PROTEIN, PUTATIVE (AFU_ORTHOLOGUE AFUA_3G04180)-RELATED"/>
    <property type="match status" value="1"/>
</dbReference>
<dbReference type="OrthoDB" id="4822at2759"/>
<feature type="compositionally biased region" description="Low complexity" evidence="4">
    <location>
        <begin position="330"/>
        <end position="340"/>
    </location>
</feature>
<organism evidence="6 7">
    <name type="scientific">Paxillus rubicundulus Ve08.2h10</name>
    <dbReference type="NCBI Taxonomy" id="930991"/>
    <lineage>
        <taxon>Eukaryota</taxon>
        <taxon>Fungi</taxon>
        <taxon>Dikarya</taxon>
        <taxon>Basidiomycota</taxon>
        <taxon>Agaricomycotina</taxon>
        <taxon>Agaricomycetes</taxon>
        <taxon>Agaricomycetidae</taxon>
        <taxon>Boletales</taxon>
        <taxon>Paxilineae</taxon>
        <taxon>Paxillaceae</taxon>
        <taxon>Paxillus</taxon>
    </lineage>
</organism>
<keyword evidence="2" id="KW-0863">Zinc-finger</keyword>
<feature type="compositionally biased region" description="Low complexity" evidence="4">
    <location>
        <begin position="418"/>
        <end position="427"/>
    </location>
</feature>
<dbReference type="HOGENOM" id="CLU_032847_1_0_1"/>
<evidence type="ECO:0000256" key="3">
    <source>
        <dbReference type="ARBA" id="ARBA00022833"/>
    </source>
</evidence>
<keyword evidence="3" id="KW-0862">Zinc</keyword>
<dbReference type="Pfam" id="PF01585">
    <property type="entry name" value="G-patch"/>
    <property type="match status" value="1"/>
</dbReference>
<dbReference type="EMBL" id="KN824847">
    <property type="protein sequence ID" value="KIK99877.1"/>
    <property type="molecule type" value="Genomic_DNA"/>
</dbReference>
<feature type="compositionally biased region" description="Pro residues" evidence="4">
    <location>
        <begin position="358"/>
        <end position="386"/>
    </location>
</feature>
<feature type="compositionally biased region" description="Polar residues" evidence="4">
    <location>
        <begin position="448"/>
        <end position="462"/>
    </location>
</feature>
<dbReference type="InterPro" id="IPR036236">
    <property type="entry name" value="Znf_C2H2_sf"/>
</dbReference>
<dbReference type="PRINTS" id="PR01217">
    <property type="entry name" value="PRICHEXTENSN"/>
</dbReference>
<dbReference type="STRING" id="930991.A0A0D0DME7"/>
<dbReference type="PROSITE" id="PS50174">
    <property type="entry name" value="G_PATCH"/>
    <property type="match status" value="1"/>
</dbReference>
<evidence type="ECO:0000313" key="7">
    <source>
        <dbReference type="Proteomes" id="UP000054538"/>
    </source>
</evidence>
<feature type="domain" description="G-patch" evidence="5">
    <location>
        <begin position="90"/>
        <end position="136"/>
    </location>
</feature>
<feature type="region of interest" description="Disordered" evidence="4">
    <location>
        <begin position="222"/>
        <end position="462"/>
    </location>
</feature>
<evidence type="ECO:0000259" key="5">
    <source>
        <dbReference type="PROSITE" id="PS50174"/>
    </source>
</evidence>
<dbReference type="GO" id="GO:0008270">
    <property type="term" value="F:zinc ion binding"/>
    <property type="evidence" value="ECO:0007669"/>
    <property type="project" value="UniProtKB-KW"/>
</dbReference>
<dbReference type="InterPro" id="IPR022755">
    <property type="entry name" value="Znf_C2H2_jaz"/>
</dbReference>
<accession>A0A0D0DME7</accession>
<dbReference type="PANTHER" id="PTHR47251">
    <property type="entry name" value="FINGER DOMAIN PROTEIN, PUTATIVE (AFU_ORTHOLOGUE AFUA_3G04180)-RELATED"/>
    <property type="match status" value="1"/>
</dbReference>
<dbReference type="Proteomes" id="UP000054538">
    <property type="component" value="Unassembled WGS sequence"/>
</dbReference>
<dbReference type="InParanoid" id="A0A0D0DME7"/>
<gene>
    <name evidence="6" type="ORF">PAXRUDRAFT_822236</name>
</gene>
<feature type="region of interest" description="Disordered" evidence="4">
    <location>
        <begin position="1"/>
        <end position="66"/>
    </location>
</feature>
<proteinExistence type="predicted"/>
<evidence type="ECO:0000313" key="6">
    <source>
        <dbReference type="EMBL" id="KIK99877.1"/>
    </source>
</evidence>
<sequence>MSAQAIARWNAIPMTRLKSSEEEQVSSYMHTKRSRSDQDDNDGNSEDDNVSLVSRTPSPPPSDAMEIDEYDKYVQGAPREVITVETKIKSTNKGFAMLAKLGWSEGQPLGLSEDGRVDPIPFQVKNDLTGLGKNNQDFRMIETTVSQRREMDSERQRKETEDQRKSREDVVAKRAAVKSEITDTLRPFYCALCDKQFQNVAQYDEHTNSYAHHHKARLKDMQANARLVNQDEVEKRKEKERKREEKELRKLAKAQGIKMTKPPAIITAPGSDTGITSDTKPSAFKKAGWASVSTAPEPPHSGWATINSTAASLAQPPPPPCYSSPPPPLLSRSFPASSAPTFHTAGWTSLDTSSSETIPPPPPPPFAPTPSPHSAPADVPLPPSPPNLRDDGGWAQVPPPSDVLPSFLPSALAGPGWSSSPAQHSSAQPPPPTSLRAPVPPPAAPTKSGWQQWKQGNSSRRR</sequence>
<feature type="compositionally biased region" description="Basic and acidic residues" evidence="4">
    <location>
        <begin position="232"/>
        <end position="250"/>
    </location>
</feature>
<protein>
    <recommendedName>
        <fullName evidence="5">G-patch domain-containing protein</fullName>
    </recommendedName>
</protein>
<keyword evidence="1" id="KW-0479">Metal-binding</keyword>
<dbReference type="InterPro" id="IPR000467">
    <property type="entry name" value="G_patch_dom"/>
</dbReference>
<reference evidence="6 7" key="1">
    <citation type="submission" date="2014-04" db="EMBL/GenBank/DDBJ databases">
        <authorList>
            <consortium name="DOE Joint Genome Institute"/>
            <person name="Kuo A."/>
            <person name="Kohler A."/>
            <person name="Jargeat P."/>
            <person name="Nagy L.G."/>
            <person name="Floudas D."/>
            <person name="Copeland A."/>
            <person name="Barry K.W."/>
            <person name="Cichocki N."/>
            <person name="Veneault-Fourrey C."/>
            <person name="LaButti K."/>
            <person name="Lindquist E.A."/>
            <person name="Lipzen A."/>
            <person name="Lundell T."/>
            <person name="Morin E."/>
            <person name="Murat C."/>
            <person name="Sun H."/>
            <person name="Tunlid A."/>
            <person name="Henrissat B."/>
            <person name="Grigoriev I.V."/>
            <person name="Hibbett D.S."/>
            <person name="Martin F."/>
            <person name="Nordberg H.P."/>
            <person name="Cantor M.N."/>
            <person name="Hua S.X."/>
        </authorList>
    </citation>
    <scope>NUCLEOTIDE SEQUENCE [LARGE SCALE GENOMIC DNA]</scope>
    <source>
        <strain evidence="6 7">Ve08.2h10</strain>
    </source>
</reference>
<feature type="compositionally biased region" description="Acidic residues" evidence="4">
    <location>
        <begin position="39"/>
        <end position="49"/>
    </location>
</feature>
<dbReference type="SMART" id="SM00443">
    <property type="entry name" value="G_patch"/>
    <property type="match status" value="1"/>
</dbReference>
<name>A0A0D0DME7_9AGAM</name>
<dbReference type="PROSITE" id="PS00028">
    <property type="entry name" value="ZINC_FINGER_C2H2_1"/>
    <property type="match status" value="1"/>
</dbReference>
<feature type="compositionally biased region" description="Basic and acidic residues" evidence="4">
    <location>
        <begin position="147"/>
        <end position="168"/>
    </location>
</feature>